<dbReference type="Proteomes" id="UP000095463">
    <property type="component" value="Unassembled WGS sequence"/>
</dbReference>
<dbReference type="InterPro" id="IPR011042">
    <property type="entry name" value="6-blade_b-propeller_TolB-like"/>
</dbReference>
<dbReference type="Gene3D" id="2.120.10.30">
    <property type="entry name" value="TolB, C-terminal domain"/>
    <property type="match status" value="1"/>
</dbReference>
<feature type="chain" id="PRO_5009190588" description="ATP/GTP-binding protein" evidence="1">
    <location>
        <begin position="18"/>
        <end position="280"/>
    </location>
</feature>
<evidence type="ECO:0000256" key="1">
    <source>
        <dbReference type="SAM" id="SignalP"/>
    </source>
</evidence>
<evidence type="ECO:0008006" key="4">
    <source>
        <dbReference type="Google" id="ProtNLM"/>
    </source>
</evidence>
<keyword evidence="3" id="KW-1185">Reference proteome</keyword>
<keyword evidence="1" id="KW-0732">Signal</keyword>
<dbReference type="SUPFAM" id="SSF63825">
    <property type="entry name" value="YWTD domain"/>
    <property type="match status" value="1"/>
</dbReference>
<evidence type="ECO:0000313" key="3">
    <source>
        <dbReference type="Proteomes" id="UP000095463"/>
    </source>
</evidence>
<sequence length="280" mass="28969">MSLAIGLVAAATLGASAQSATESWRLGGLKMPESVIFDTANDRLIVTNMVTFGPDGGADGYLSIVSPDGKLVTEQWTGGLTDPKGMAIVGDRLFVADSNGLVEIKLSDGSIVTTHALEGAMFPNDVTSDGTDIYVSDLMGSAIYKLAGGTVEKWLADEKLATPNGLFIDGKKLIVGSMGTGMKPDFSFDSKGGLQAVDLATKAITPLTGAMEVALTDGVARLGDSLVFDDNPDGTILSYADDKVTTLTTLAPGAADLWVEGKVVYVPLTQTGELVALTVE</sequence>
<dbReference type="EMBL" id="LAJE02000063">
    <property type="protein sequence ID" value="OEO32663.1"/>
    <property type="molecule type" value="Genomic_DNA"/>
</dbReference>
<proteinExistence type="predicted"/>
<accession>A0A1E5XVN7</accession>
<gene>
    <name evidence="2" type="ORF">VW23_010635</name>
</gene>
<feature type="signal peptide" evidence="1">
    <location>
        <begin position="1"/>
        <end position="17"/>
    </location>
</feature>
<reference evidence="2 3" key="1">
    <citation type="journal article" date="2015" name="Genome Announc.">
        <title>Genome Assemblies of Three Soil-Associated Devosia species: D. insulae, D. limi, and D. soli.</title>
        <authorList>
            <person name="Hassan Y.I."/>
            <person name="Lepp D."/>
            <person name="Zhou T."/>
        </authorList>
    </citation>
    <scope>NUCLEOTIDE SEQUENCE [LARGE SCALE GENOMIC DNA]</scope>
    <source>
        <strain evidence="2 3">DS-56</strain>
    </source>
</reference>
<comment type="caution">
    <text evidence="2">The sequence shown here is derived from an EMBL/GenBank/DDBJ whole genome shotgun (WGS) entry which is preliminary data.</text>
</comment>
<evidence type="ECO:0000313" key="2">
    <source>
        <dbReference type="EMBL" id="OEO32663.1"/>
    </source>
</evidence>
<protein>
    <recommendedName>
        <fullName evidence="4">ATP/GTP-binding protein</fullName>
    </recommendedName>
</protein>
<organism evidence="2 3">
    <name type="scientific">Devosia insulae DS-56</name>
    <dbReference type="NCBI Taxonomy" id="1116389"/>
    <lineage>
        <taxon>Bacteria</taxon>
        <taxon>Pseudomonadati</taxon>
        <taxon>Pseudomonadota</taxon>
        <taxon>Alphaproteobacteria</taxon>
        <taxon>Hyphomicrobiales</taxon>
        <taxon>Devosiaceae</taxon>
        <taxon>Devosia</taxon>
    </lineage>
</organism>
<name>A0A1E5XVN7_9HYPH</name>
<dbReference type="AlphaFoldDB" id="A0A1E5XVN7"/>